<gene>
    <name evidence="1" type="ORF">BRARA_F00594</name>
</gene>
<proteinExistence type="predicted"/>
<dbReference type="Proteomes" id="UP000264353">
    <property type="component" value="Chromosome A6"/>
</dbReference>
<accession>A0A397YVE9</accession>
<dbReference type="AlphaFoldDB" id="A0A397YVE9"/>
<evidence type="ECO:0000313" key="1">
    <source>
        <dbReference type="EMBL" id="RID57201.1"/>
    </source>
</evidence>
<reference evidence="1 2" key="1">
    <citation type="submission" date="2018-06" db="EMBL/GenBank/DDBJ databases">
        <title>WGS assembly of Brassica rapa FPsc.</title>
        <authorList>
            <person name="Bowman J."/>
            <person name="Kohchi T."/>
            <person name="Yamato K."/>
            <person name="Jenkins J."/>
            <person name="Shu S."/>
            <person name="Ishizaki K."/>
            <person name="Yamaoka S."/>
            <person name="Nishihama R."/>
            <person name="Nakamura Y."/>
            <person name="Berger F."/>
            <person name="Adam C."/>
            <person name="Aki S."/>
            <person name="Althoff F."/>
            <person name="Araki T."/>
            <person name="Arteaga-Vazquez M."/>
            <person name="Balasubrmanian S."/>
            <person name="Bauer D."/>
            <person name="Boehm C."/>
            <person name="Briginshaw L."/>
            <person name="Caballero-Perez J."/>
            <person name="Catarino B."/>
            <person name="Chen F."/>
            <person name="Chiyoda S."/>
            <person name="Chovatia M."/>
            <person name="Davies K."/>
            <person name="Delmans M."/>
            <person name="Demura T."/>
            <person name="Dierschke T."/>
            <person name="Dolan L."/>
            <person name="Dorantes-Acosta A."/>
            <person name="Eklund D."/>
            <person name="Florent S."/>
            <person name="Flores-Sandoval E."/>
            <person name="Fujiyama A."/>
            <person name="Fukuzawa H."/>
            <person name="Galik B."/>
            <person name="Grimanelli D."/>
            <person name="Grimwood J."/>
            <person name="Grossniklaus U."/>
            <person name="Hamada T."/>
            <person name="Haseloff J."/>
            <person name="Hetherington A."/>
            <person name="Higo A."/>
            <person name="Hirakawa Y."/>
            <person name="Hundley H."/>
            <person name="Ikeda Y."/>
            <person name="Inoue K."/>
            <person name="Inoue S."/>
            <person name="Ishida S."/>
            <person name="Jia Q."/>
            <person name="Kakita M."/>
            <person name="Kanazawa T."/>
            <person name="Kawai Y."/>
            <person name="Kawashima T."/>
            <person name="Kennedy M."/>
            <person name="Kinose K."/>
            <person name="Kinoshita T."/>
            <person name="Kohara Y."/>
            <person name="Koide E."/>
            <person name="Komatsu K."/>
            <person name="Kopischke S."/>
            <person name="Kubo M."/>
            <person name="Kyozuka J."/>
            <person name="Lagercrantz U."/>
            <person name="Lin S."/>
            <person name="Lindquist E."/>
            <person name="Lipzen A."/>
            <person name="Lu C."/>
            <person name="Luna E."/>
            <person name="Martienssen R."/>
            <person name="Minamino N."/>
            <person name="Mizutani M."/>
            <person name="Mizutani M."/>
            <person name="Mochizuki N."/>
            <person name="Monte I."/>
            <person name="Mosher R."/>
            <person name="Nagasaki H."/>
            <person name="Nakagami H."/>
            <person name="Naramoto S."/>
            <person name="Nishitani K."/>
            <person name="Ohtani M."/>
            <person name="Okamoto T."/>
            <person name="Okumura M."/>
            <person name="Phillips J."/>
            <person name="Pollak B."/>
            <person name="Reinders A."/>
            <person name="Roevekamp M."/>
            <person name="Sano R."/>
            <person name="Sawa S."/>
            <person name="Schmid M."/>
            <person name="Shirakawa M."/>
            <person name="Solano R."/>
            <person name="Spunde A."/>
            <person name="Suetsugu N."/>
            <person name="Sugano S."/>
            <person name="Sugiyama A."/>
            <person name="Sun R."/>
            <person name="Suzuki Y."/>
            <person name="Takenaka M."/>
            <person name="Takezawa D."/>
            <person name="Tomogane H."/>
            <person name="Tsuzuki M."/>
            <person name="Ueda T."/>
            <person name="Umeda M."/>
            <person name="Ward J."/>
            <person name="Watanabe Y."/>
            <person name="Yazaki K."/>
            <person name="Yokoyama R."/>
            <person name="Yoshitake Y."/>
            <person name="Yotsui I."/>
            <person name="Zachgo S."/>
            <person name="Schmutz J."/>
        </authorList>
    </citation>
    <scope>NUCLEOTIDE SEQUENCE [LARGE SCALE GENOMIC DNA]</scope>
    <source>
        <strain evidence="2">cv. B-3</strain>
    </source>
</reference>
<sequence length="93" mass="10698">MCYLIRLKIVSIFHDTTSPSLLLLKKLICQLLTSHISSTSSLAYPSFNVSFLIYTMDLQFTLKSLKLTNSSSPYIYNRSFMPVKTSKHLKPYK</sequence>
<dbReference type="EMBL" id="CM010633">
    <property type="protein sequence ID" value="RID57201.1"/>
    <property type="molecule type" value="Genomic_DNA"/>
</dbReference>
<evidence type="ECO:0000313" key="2">
    <source>
        <dbReference type="Proteomes" id="UP000264353"/>
    </source>
</evidence>
<protein>
    <submittedName>
        <fullName evidence="1">Uncharacterized protein</fullName>
    </submittedName>
</protein>
<organism evidence="1 2">
    <name type="scientific">Brassica campestris</name>
    <name type="common">Field mustard</name>
    <dbReference type="NCBI Taxonomy" id="3711"/>
    <lineage>
        <taxon>Eukaryota</taxon>
        <taxon>Viridiplantae</taxon>
        <taxon>Streptophyta</taxon>
        <taxon>Embryophyta</taxon>
        <taxon>Tracheophyta</taxon>
        <taxon>Spermatophyta</taxon>
        <taxon>Magnoliopsida</taxon>
        <taxon>eudicotyledons</taxon>
        <taxon>Gunneridae</taxon>
        <taxon>Pentapetalae</taxon>
        <taxon>rosids</taxon>
        <taxon>malvids</taxon>
        <taxon>Brassicales</taxon>
        <taxon>Brassicaceae</taxon>
        <taxon>Brassiceae</taxon>
        <taxon>Brassica</taxon>
    </lineage>
</organism>
<name>A0A397YVE9_BRACM</name>